<dbReference type="AlphaFoldDB" id="A0A2S7K4J3"/>
<feature type="region of interest" description="Disordered" evidence="1">
    <location>
        <begin position="51"/>
        <end position="74"/>
    </location>
</feature>
<protein>
    <submittedName>
        <fullName evidence="2">Uncharacterized protein</fullName>
    </submittedName>
</protein>
<dbReference type="Proteomes" id="UP000239504">
    <property type="component" value="Unassembled WGS sequence"/>
</dbReference>
<name>A0A2S7K4J3_9PROT</name>
<proteinExistence type="predicted"/>
<evidence type="ECO:0000313" key="3">
    <source>
        <dbReference type="Proteomes" id="UP000239504"/>
    </source>
</evidence>
<dbReference type="EMBL" id="PJCH01000009">
    <property type="protein sequence ID" value="PQA87358.1"/>
    <property type="molecule type" value="Genomic_DNA"/>
</dbReference>
<evidence type="ECO:0000256" key="1">
    <source>
        <dbReference type="SAM" id="MobiDB-lite"/>
    </source>
</evidence>
<keyword evidence="3" id="KW-1185">Reference proteome</keyword>
<reference evidence="2 3" key="1">
    <citation type="submission" date="2017-12" db="EMBL/GenBank/DDBJ databases">
        <authorList>
            <person name="Hurst M.R.H."/>
        </authorList>
    </citation>
    <scope>NUCLEOTIDE SEQUENCE [LARGE SCALE GENOMIC DNA]</scope>
    <source>
        <strain evidence="2 3">SY-3-19</strain>
    </source>
</reference>
<accession>A0A2S7K4J3</accession>
<gene>
    <name evidence="2" type="ORF">CW354_13090</name>
</gene>
<sequence>MIDKDEAPHDIASPGWRISGFQFHGGFARRSLRMSCASCWSSLFARFDRPRIQTPGPAGGAPRSLKTATRFSGV</sequence>
<organism evidence="2 3">
    <name type="scientific">Hyphococcus luteus</name>
    <dbReference type="NCBI Taxonomy" id="2058213"/>
    <lineage>
        <taxon>Bacteria</taxon>
        <taxon>Pseudomonadati</taxon>
        <taxon>Pseudomonadota</taxon>
        <taxon>Alphaproteobacteria</taxon>
        <taxon>Parvularculales</taxon>
        <taxon>Parvularculaceae</taxon>
        <taxon>Hyphococcus</taxon>
    </lineage>
</organism>
<comment type="caution">
    <text evidence="2">The sequence shown here is derived from an EMBL/GenBank/DDBJ whole genome shotgun (WGS) entry which is preliminary data.</text>
</comment>
<evidence type="ECO:0000313" key="2">
    <source>
        <dbReference type="EMBL" id="PQA87358.1"/>
    </source>
</evidence>